<protein>
    <submittedName>
        <fullName evidence="1">Uncharacterized protein</fullName>
    </submittedName>
</protein>
<accession>A0A8H3NDV5</accession>
<proteinExistence type="predicted"/>
<evidence type="ECO:0000313" key="2">
    <source>
        <dbReference type="Proteomes" id="UP000465221"/>
    </source>
</evidence>
<gene>
    <name evidence="1" type="ORF">IFM46972_02112</name>
</gene>
<dbReference type="EMBL" id="BLKC01000010">
    <property type="protein sequence ID" value="GFF27597.1"/>
    <property type="molecule type" value="Genomic_DNA"/>
</dbReference>
<organism evidence="1 2">
    <name type="scientific">Aspergillus udagawae</name>
    <dbReference type="NCBI Taxonomy" id="91492"/>
    <lineage>
        <taxon>Eukaryota</taxon>
        <taxon>Fungi</taxon>
        <taxon>Dikarya</taxon>
        <taxon>Ascomycota</taxon>
        <taxon>Pezizomycotina</taxon>
        <taxon>Eurotiomycetes</taxon>
        <taxon>Eurotiomycetidae</taxon>
        <taxon>Eurotiales</taxon>
        <taxon>Aspergillaceae</taxon>
        <taxon>Aspergillus</taxon>
        <taxon>Aspergillus subgen. Fumigati</taxon>
    </lineage>
</organism>
<sequence>MALHELLGTNLLIRQVLEKNASLENELRSRQRLIDQLHSGEQRPTPTIADAGSAIVHSKAWSDCSSHEAVAVTVVNGVSPADLTGTVNDISGPDEARSQSSADLGRPCIPGAAMAPEGVQAGGPHVDVILNLHESKSISTSYHHIGTVFSTSWAVMLLCTGQGMAVDFFFAEESKFPHHLLSRLFVVSYSSLIRRLYRDEGSLVMMRLMPGDGMVRGQK</sequence>
<comment type="caution">
    <text evidence="1">The sequence shown here is derived from an EMBL/GenBank/DDBJ whole genome shotgun (WGS) entry which is preliminary data.</text>
</comment>
<dbReference type="AlphaFoldDB" id="A0A8H3NDV5"/>
<reference evidence="1 2" key="1">
    <citation type="submission" date="2020-01" db="EMBL/GenBank/DDBJ databases">
        <title>Draft genome sequence of Aspergillus udagawae IFM 46972.</title>
        <authorList>
            <person name="Takahashi H."/>
            <person name="Yaguchi T."/>
        </authorList>
    </citation>
    <scope>NUCLEOTIDE SEQUENCE [LARGE SCALE GENOMIC DNA]</scope>
    <source>
        <strain evidence="1 2">IFM 46972</strain>
    </source>
</reference>
<dbReference type="Proteomes" id="UP000465221">
    <property type="component" value="Unassembled WGS sequence"/>
</dbReference>
<evidence type="ECO:0000313" key="1">
    <source>
        <dbReference type="EMBL" id="GFF27597.1"/>
    </source>
</evidence>
<name>A0A8H3NDV5_9EURO</name>